<evidence type="ECO:0008006" key="3">
    <source>
        <dbReference type="Google" id="ProtNLM"/>
    </source>
</evidence>
<proteinExistence type="predicted"/>
<dbReference type="Proteomes" id="UP001597097">
    <property type="component" value="Unassembled WGS sequence"/>
</dbReference>
<evidence type="ECO:0000313" key="2">
    <source>
        <dbReference type="Proteomes" id="UP001597097"/>
    </source>
</evidence>
<evidence type="ECO:0000313" key="1">
    <source>
        <dbReference type="EMBL" id="MFD1539696.1"/>
    </source>
</evidence>
<dbReference type="EMBL" id="JBHUCM010000017">
    <property type="protein sequence ID" value="MFD1539696.1"/>
    <property type="molecule type" value="Genomic_DNA"/>
</dbReference>
<keyword evidence="2" id="KW-1185">Reference proteome</keyword>
<organism evidence="1 2">
    <name type="scientific">Nonomuraea guangzhouensis</name>
    <dbReference type="NCBI Taxonomy" id="1291555"/>
    <lineage>
        <taxon>Bacteria</taxon>
        <taxon>Bacillati</taxon>
        <taxon>Actinomycetota</taxon>
        <taxon>Actinomycetes</taxon>
        <taxon>Streptosporangiales</taxon>
        <taxon>Streptosporangiaceae</taxon>
        <taxon>Nonomuraea</taxon>
    </lineage>
</organism>
<name>A0ABW4GC51_9ACTN</name>
<gene>
    <name evidence="1" type="ORF">ACFSJ0_21765</name>
</gene>
<protein>
    <recommendedName>
        <fullName evidence="3">Oxidoreductase</fullName>
    </recommendedName>
</protein>
<accession>A0ABW4GC51</accession>
<sequence length="65" mass="6998">MRPPSTLLAASPLVEGVTGQYFEDCQQAAPYTPGLRRGFAAYAVDPDAAARLWRVSADMIGDARQ</sequence>
<comment type="caution">
    <text evidence="1">The sequence shown here is derived from an EMBL/GenBank/DDBJ whole genome shotgun (WGS) entry which is preliminary data.</text>
</comment>
<dbReference type="RefSeq" id="WP_219534198.1">
    <property type="nucleotide sequence ID" value="NZ_JAHKRM010000021.1"/>
</dbReference>
<reference evidence="2" key="1">
    <citation type="journal article" date="2019" name="Int. J. Syst. Evol. Microbiol.">
        <title>The Global Catalogue of Microorganisms (GCM) 10K type strain sequencing project: providing services to taxonomists for standard genome sequencing and annotation.</title>
        <authorList>
            <consortium name="The Broad Institute Genomics Platform"/>
            <consortium name="The Broad Institute Genome Sequencing Center for Infectious Disease"/>
            <person name="Wu L."/>
            <person name="Ma J."/>
        </authorList>
    </citation>
    <scope>NUCLEOTIDE SEQUENCE [LARGE SCALE GENOMIC DNA]</scope>
    <source>
        <strain evidence="2">CGMCC 1.15399</strain>
    </source>
</reference>